<sequence length="357" mass="39234">MRAYIIAEAGVNHNGSLEMAIELVNVASAAGADAVKFQTFRAESLVSKTAEKAEYQKVNTGNSESQFEMLKRLELSHQAHQVLIQHCLSKQIQFLSTPFDKLSSDFLIKELDVPVIKISSGDLTNAPLLLHVAQSGKPIVLSTGMSKLGEIETALSVLAFGYTRSSEPTSISEFDQAYFSEQGQEALKKNVTLLHCTTEYPTPFRDVNLKSMDTLKDAFHLRVGLSDHTSGISVAIAAVARGACLIEKHFTLDKELPGPDHKASLNPTELFEMVKSIREVESALGSVTKIPTSSERKNKEVAQKSLVAACDIREGEIYSAKNLTVKRPAGGISPMQFWSWLGKKATRSYQEDEMIRE</sequence>
<dbReference type="PANTHER" id="PTHR42966:SF1">
    <property type="entry name" value="SIALIC ACID SYNTHASE"/>
    <property type="match status" value="1"/>
</dbReference>
<dbReference type="Proteomes" id="UP000051063">
    <property type="component" value="Unassembled WGS sequence"/>
</dbReference>
<dbReference type="InterPro" id="IPR051690">
    <property type="entry name" value="PseI-like"/>
</dbReference>
<dbReference type="InterPro" id="IPR006190">
    <property type="entry name" value="SAF_AFP_Neu5Ac"/>
</dbReference>
<dbReference type="Gene3D" id="3.90.1210.10">
    <property type="entry name" value="Antifreeze-like/N-acetylneuraminic acid synthase C-terminal domain"/>
    <property type="match status" value="1"/>
</dbReference>
<dbReference type="RefSeq" id="WP_055745610.1">
    <property type="nucleotide sequence ID" value="NZ_LJJB01000010.1"/>
</dbReference>
<dbReference type="InterPro" id="IPR013132">
    <property type="entry name" value="PseI/NeuA/B-like_N"/>
</dbReference>
<evidence type="ECO:0000313" key="3">
    <source>
        <dbReference type="Proteomes" id="UP000051063"/>
    </source>
</evidence>
<comment type="caution">
    <text evidence="2">The sequence shown here is derived from an EMBL/GenBank/DDBJ whole genome shotgun (WGS) entry which is preliminary data.</text>
</comment>
<dbReference type="InterPro" id="IPR013785">
    <property type="entry name" value="Aldolase_TIM"/>
</dbReference>
<proteinExistence type="predicted"/>
<dbReference type="NCBIfam" id="TIGR03569">
    <property type="entry name" value="NeuB_NnaB"/>
    <property type="match status" value="1"/>
</dbReference>
<keyword evidence="3" id="KW-1185">Reference proteome</keyword>
<reference evidence="2 3" key="1">
    <citation type="submission" date="2015-09" db="EMBL/GenBank/DDBJ databases">
        <title>Genome sequencing project for genomic taxonomy and phylogenomics of Bacillus-like bacteria.</title>
        <authorList>
            <person name="Liu B."/>
            <person name="Wang J."/>
            <person name="Zhu Y."/>
            <person name="Liu G."/>
            <person name="Chen Q."/>
            <person name="Chen Z."/>
            <person name="Lan J."/>
            <person name="Che J."/>
            <person name="Ge C."/>
            <person name="Shi H."/>
            <person name="Pan Z."/>
            <person name="Liu X."/>
        </authorList>
    </citation>
    <scope>NUCLEOTIDE SEQUENCE [LARGE SCALE GENOMIC DNA]</scope>
    <source>
        <strain evidence="2 3">DSM 8552</strain>
    </source>
</reference>
<dbReference type="InterPro" id="IPR057736">
    <property type="entry name" value="SAF_PseI/NeuA/NeuB"/>
</dbReference>
<evidence type="ECO:0000259" key="1">
    <source>
        <dbReference type="PROSITE" id="PS50844"/>
    </source>
</evidence>
<dbReference type="CDD" id="cd11615">
    <property type="entry name" value="SAF_NeuB_like"/>
    <property type="match status" value="1"/>
</dbReference>
<gene>
    <name evidence="2" type="ORF">AN963_16450</name>
</gene>
<evidence type="ECO:0000313" key="2">
    <source>
        <dbReference type="EMBL" id="KQL46518.1"/>
    </source>
</evidence>
<dbReference type="SUPFAM" id="SSF51269">
    <property type="entry name" value="AFP III-like domain"/>
    <property type="match status" value="1"/>
</dbReference>
<dbReference type="PANTHER" id="PTHR42966">
    <property type="entry name" value="N-ACETYLNEURAMINATE SYNTHASE"/>
    <property type="match status" value="1"/>
</dbReference>
<protein>
    <submittedName>
        <fullName evidence="2">Pseudaminic acid synthase</fullName>
    </submittedName>
</protein>
<dbReference type="Gene3D" id="3.20.20.70">
    <property type="entry name" value="Aldolase class I"/>
    <property type="match status" value="1"/>
</dbReference>
<accession>A0ABR5N797</accession>
<dbReference type="Pfam" id="PF03102">
    <property type="entry name" value="NeuB"/>
    <property type="match status" value="1"/>
</dbReference>
<dbReference type="EMBL" id="LJJB01000010">
    <property type="protein sequence ID" value="KQL46518.1"/>
    <property type="molecule type" value="Genomic_DNA"/>
</dbReference>
<dbReference type="InterPro" id="IPR020007">
    <property type="entry name" value="NeuB/NeuA"/>
</dbReference>
<dbReference type="InterPro" id="IPR036732">
    <property type="entry name" value="AFP_Neu5c_C_sf"/>
</dbReference>
<organism evidence="2 3">
    <name type="scientific">Brevibacillus choshinensis</name>
    <dbReference type="NCBI Taxonomy" id="54911"/>
    <lineage>
        <taxon>Bacteria</taxon>
        <taxon>Bacillati</taxon>
        <taxon>Bacillota</taxon>
        <taxon>Bacilli</taxon>
        <taxon>Bacillales</taxon>
        <taxon>Paenibacillaceae</taxon>
        <taxon>Brevibacillus</taxon>
    </lineage>
</organism>
<name>A0ABR5N797_BRECH</name>
<feature type="domain" description="AFP-like" evidence="1">
    <location>
        <begin position="305"/>
        <end position="357"/>
    </location>
</feature>
<dbReference type="SUPFAM" id="SSF51569">
    <property type="entry name" value="Aldolase"/>
    <property type="match status" value="1"/>
</dbReference>
<dbReference type="PROSITE" id="PS50844">
    <property type="entry name" value="AFP_LIKE"/>
    <property type="match status" value="1"/>
</dbReference>